<evidence type="ECO:0000313" key="2">
    <source>
        <dbReference type="Proteomes" id="UP000324800"/>
    </source>
</evidence>
<sequence length="212" mass="24676">MESTQQRRDTRHNFVDQQVSPQSTIVLHETQQVNNNPDRCFELRMGATLIREIQEKVFAHVEWRDNNLKSSNQREVTAVLKAFLKFRQELIQQQPIGIQLLKDNKVTMYCLNNGKGSITIDSLVDKVLKLTACQGFDPPIFDKDNPRFLEKLDALKTNMQSKLMAFEDLNQRFPAMNNIFSKTETQQKMTYAQVAISQEDQLRFIMEHSPRA</sequence>
<comment type="caution">
    <text evidence="1">The sequence shown here is derived from an EMBL/GenBank/DDBJ whole genome shotgun (WGS) entry which is preliminary data.</text>
</comment>
<reference evidence="1 2" key="1">
    <citation type="submission" date="2019-03" db="EMBL/GenBank/DDBJ databases">
        <title>Single cell metagenomics reveals metabolic interactions within the superorganism composed of flagellate Streblomastix strix and complex community of Bacteroidetes bacteria on its surface.</title>
        <authorList>
            <person name="Treitli S.C."/>
            <person name="Kolisko M."/>
            <person name="Husnik F."/>
            <person name="Keeling P."/>
            <person name="Hampl V."/>
        </authorList>
    </citation>
    <scope>NUCLEOTIDE SEQUENCE [LARGE SCALE GENOMIC DNA]</scope>
    <source>
        <strain evidence="1">ST1C</strain>
    </source>
</reference>
<proteinExistence type="predicted"/>
<protein>
    <submittedName>
        <fullName evidence="1">Uncharacterized protein</fullName>
    </submittedName>
</protein>
<dbReference type="EMBL" id="SNRW01018788">
    <property type="protein sequence ID" value="KAA6367001.1"/>
    <property type="molecule type" value="Genomic_DNA"/>
</dbReference>
<dbReference type="AlphaFoldDB" id="A0A5J4UAS1"/>
<evidence type="ECO:0000313" key="1">
    <source>
        <dbReference type="EMBL" id="KAA6367001.1"/>
    </source>
</evidence>
<dbReference type="Proteomes" id="UP000324800">
    <property type="component" value="Unassembled WGS sequence"/>
</dbReference>
<name>A0A5J4UAS1_9EUKA</name>
<organism evidence="1 2">
    <name type="scientific">Streblomastix strix</name>
    <dbReference type="NCBI Taxonomy" id="222440"/>
    <lineage>
        <taxon>Eukaryota</taxon>
        <taxon>Metamonada</taxon>
        <taxon>Preaxostyla</taxon>
        <taxon>Oxymonadida</taxon>
        <taxon>Streblomastigidae</taxon>
        <taxon>Streblomastix</taxon>
    </lineage>
</organism>
<dbReference type="OrthoDB" id="5949486at2759"/>
<gene>
    <name evidence="1" type="ORF">EZS28_037474</name>
</gene>
<accession>A0A5J4UAS1</accession>